<dbReference type="RefSeq" id="XP_020857630.1">
    <property type="nucleotide sequence ID" value="XM_021001971.1"/>
</dbReference>
<accession>A0A6P5LH39</accession>
<feature type="region of interest" description="Disordered" evidence="1">
    <location>
        <begin position="1"/>
        <end position="38"/>
    </location>
</feature>
<evidence type="ECO:0000313" key="3">
    <source>
        <dbReference type="RefSeq" id="XP_020857630.1"/>
    </source>
</evidence>
<organism evidence="2 3">
    <name type="scientific">Phascolarctos cinereus</name>
    <name type="common">Koala</name>
    <dbReference type="NCBI Taxonomy" id="38626"/>
    <lineage>
        <taxon>Eukaryota</taxon>
        <taxon>Metazoa</taxon>
        <taxon>Chordata</taxon>
        <taxon>Craniata</taxon>
        <taxon>Vertebrata</taxon>
        <taxon>Euteleostomi</taxon>
        <taxon>Mammalia</taxon>
        <taxon>Metatheria</taxon>
        <taxon>Diprotodontia</taxon>
        <taxon>Phascolarctidae</taxon>
        <taxon>Phascolarctos</taxon>
    </lineage>
</organism>
<name>A0A6P5LH39_PHACI</name>
<gene>
    <name evidence="3" type="primary">LOC110218944</name>
</gene>
<proteinExistence type="predicted"/>
<sequence length="229" mass="24149">MLPSAPPPRSFHSPSHRPRPAAEERTSSGAPIGCSRALRQPAPTRTAEYYWLAGRLVPTARSYWCVVAPWLQDRSSSSLSLSPSTPTRFHQVRRGRGRGWRELQLEAANRGSASGAEVGLILALDPLVACRANGRVPHGLGLLPPRGSPGPGLLARATGQGHTRVLGPATLRALPGSPRPTEAIPKDKDVPGRCPRPSPDRDSGGVLAAGHHCVHGTLAVPYVGPQASS</sequence>
<evidence type="ECO:0000313" key="2">
    <source>
        <dbReference type="Proteomes" id="UP000515140"/>
    </source>
</evidence>
<evidence type="ECO:0000256" key="1">
    <source>
        <dbReference type="SAM" id="MobiDB-lite"/>
    </source>
</evidence>
<protein>
    <submittedName>
        <fullName evidence="3">Uncharacterized protein LOC110218944</fullName>
    </submittedName>
</protein>
<keyword evidence="2" id="KW-1185">Reference proteome</keyword>
<dbReference type="KEGG" id="pcw:110218944"/>
<dbReference type="GeneID" id="110218944"/>
<feature type="region of interest" description="Disordered" evidence="1">
    <location>
        <begin position="174"/>
        <end position="208"/>
    </location>
</feature>
<dbReference type="Proteomes" id="UP000515140">
    <property type="component" value="Unplaced"/>
</dbReference>
<dbReference type="InParanoid" id="A0A6P5LH39"/>
<reference evidence="3" key="1">
    <citation type="submission" date="2025-08" db="UniProtKB">
        <authorList>
            <consortium name="RefSeq"/>
        </authorList>
    </citation>
    <scope>IDENTIFICATION</scope>
    <source>
        <tissue evidence="3">Spleen</tissue>
    </source>
</reference>
<dbReference type="AlphaFoldDB" id="A0A6P5LH39"/>